<proteinExistence type="predicted"/>
<sequence length="142" mass="15878">MDPSKRKGLTEAELARHSVHLPKDSLLTSIAMSSRYFLDDRDTHYMAHSIKHWLSDDEWQAPTTTAMPSTIASLKFPERAAARSSARDSERNRQIRTSMMLGIIPYGAVRPGEPPSAKTRSLDDVARSGMISSGDVMRHRLV</sequence>
<organism evidence="2 3">
    <name type="scientific">Purpureocillium takamizusanense</name>
    <dbReference type="NCBI Taxonomy" id="2060973"/>
    <lineage>
        <taxon>Eukaryota</taxon>
        <taxon>Fungi</taxon>
        <taxon>Dikarya</taxon>
        <taxon>Ascomycota</taxon>
        <taxon>Pezizomycotina</taxon>
        <taxon>Sordariomycetes</taxon>
        <taxon>Hypocreomycetidae</taxon>
        <taxon>Hypocreales</taxon>
        <taxon>Ophiocordycipitaceae</taxon>
        <taxon>Purpureocillium</taxon>
    </lineage>
</organism>
<accession>A0A9Q8QD48</accession>
<protein>
    <submittedName>
        <fullName evidence="2">Uncharacterized protein</fullName>
    </submittedName>
</protein>
<name>A0A9Q8QD48_9HYPO</name>
<keyword evidence="3" id="KW-1185">Reference proteome</keyword>
<feature type="region of interest" description="Disordered" evidence="1">
    <location>
        <begin position="77"/>
        <end position="96"/>
    </location>
</feature>
<dbReference type="GeneID" id="72065403"/>
<dbReference type="RefSeq" id="XP_047840548.1">
    <property type="nucleotide sequence ID" value="XM_047984574.1"/>
</dbReference>
<evidence type="ECO:0000256" key="1">
    <source>
        <dbReference type="SAM" id="MobiDB-lite"/>
    </source>
</evidence>
<dbReference type="Proteomes" id="UP000829364">
    <property type="component" value="Chromosome 2"/>
</dbReference>
<dbReference type="AlphaFoldDB" id="A0A9Q8QD48"/>
<dbReference type="EMBL" id="CP086355">
    <property type="protein sequence ID" value="UNI17067.1"/>
    <property type="molecule type" value="Genomic_DNA"/>
</dbReference>
<reference evidence="2" key="1">
    <citation type="submission" date="2021-11" db="EMBL/GenBank/DDBJ databases">
        <title>Purpureocillium_takamizusanense_genome.</title>
        <authorList>
            <person name="Nguyen N.-H."/>
        </authorList>
    </citation>
    <scope>NUCLEOTIDE SEQUENCE</scope>
    <source>
        <strain evidence="2">PT3</strain>
    </source>
</reference>
<evidence type="ECO:0000313" key="2">
    <source>
        <dbReference type="EMBL" id="UNI17067.1"/>
    </source>
</evidence>
<gene>
    <name evidence="2" type="ORF">JDV02_003446</name>
</gene>
<evidence type="ECO:0000313" key="3">
    <source>
        <dbReference type="Proteomes" id="UP000829364"/>
    </source>
</evidence>
<dbReference type="KEGG" id="ptkz:JDV02_003446"/>
<feature type="compositionally biased region" description="Basic and acidic residues" evidence="1">
    <location>
        <begin position="77"/>
        <end position="93"/>
    </location>
</feature>